<dbReference type="EMBL" id="JAQQWI010000007">
    <property type="protein sequence ID" value="KAK8026803.1"/>
    <property type="molecule type" value="Genomic_DNA"/>
</dbReference>
<accession>A0ABR1S609</accession>
<dbReference type="Proteomes" id="UP001396898">
    <property type="component" value="Unassembled WGS sequence"/>
</dbReference>
<comment type="caution">
    <text evidence="2">The sequence shown here is derived from an EMBL/GenBank/DDBJ whole genome shotgun (WGS) entry which is preliminary data.</text>
</comment>
<proteinExistence type="predicted"/>
<organism evidence="2 3">
    <name type="scientific">Apiospora marii</name>
    <dbReference type="NCBI Taxonomy" id="335849"/>
    <lineage>
        <taxon>Eukaryota</taxon>
        <taxon>Fungi</taxon>
        <taxon>Dikarya</taxon>
        <taxon>Ascomycota</taxon>
        <taxon>Pezizomycotina</taxon>
        <taxon>Sordariomycetes</taxon>
        <taxon>Xylariomycetidae</taxon>
        <taxon>Amphisphaeriales</taxon>
        <taxon>Apiosporaceae</taxon>
        <taxon>Apiospora</taxon>
    </lineage>
</organism>
<sequence>MTASPSVAQLYVTSTAPLAPPKKRNITPSCRKHRSRSRLLAYLSDLCNESDANLVSKAGGGGKDWGADEEAPPWPSKYPGSDDWGGIGQPPLAVH</sequence>
<name>A0ABR1S609_9PEZI</name>
<feature type="region of interest" description="Disordered" evidence="1">
    <location>
        <begin position="56"/>
        <end position="95"/>
    </location>
</feature>
<evidence type="ECO:0000313" key="2">
    <source>
        <dbReference type="EMBL" id="KAK8026803.1"/>
    </source>
</evidence>
<gene>
    <name evidence="2" type="ORF">PG991_003859</name>
</gene>
<evidence type="ECO:0000256" key="1">
    <source>
        <dbReference type="SAM" id="MobiDB-lite"/>
    </source>
</evidence>
<reference evidence="2 3" key="1">
    <citation type="submission" date="2023-01" db="EMBL/GenBank/DDBJ databases">
        <title>Analysis of 21 Apiospora genomes using comparative genomics revels a genus with tremendous synthesis potential of carbohydrate active enzymes and secondary metabolites.</title>
        <authorList>
            <person name="Sorensen T."/>
        </authorList>
    </citation>
    <scope>NUCLEOTIDE SEQUENCE [LARGE SCALE GENOMIC DNA]</scope>
    <source>
        <strain evidence="2 3">CBS 20057</strain>
    </source>
</reference>
<protein>
    <submittedName>
        <fullName evidence="2">Uncharacterized protein</fullName>
    </submittedName>
</protein>
<evidence type="ECO:0000313" key="3">
    <source>
        <dbReference type="Proteomes" id="UP001396898"/>
    </source>
</evidence>
<keyword evidence="3" id="KW-1185">Reference proteome</keyword>